<dbReference type="GeneID" id="85305171"/>
<dbReference type="Proteomes" id="UP001244011">
    <property type="component" value="Unassembled WGS sequence"/>
</dbReference>
<organism evidence="1 2">
    <name type="scientific">Phialemonium atrogriseum</name>
    <dbReference type="NCBI Taxonomy" id="1093897"/>
    <lineage>
        <taxon>Eukaryota</taxon>
        <taxon>Fungi</taxon>
        <taxon>Dikarya</taxon>
        <taxon>Ascomycota</taxon>
        <taxon>Pezizomycotina</taxon>
        <taxon>Sordariomycetes</taxon>
        <taxon>Sordariomycetidae</taxon>
        <taxon>Cephalothecales</taxon>
        <taxon>Cephalothecaceae</taxon>
        <taxon>Phialemonium</taxon>
    </lineage>
</organism>
<comment type="caution">
    <text evidence="1">The sequence shown here is derived from an EMBL/GenBank/DDBJ whole genome shotgun (WGS) entry which is preliminary data.</text>
</comment>
<sequence length="87" mass="10007">MLAAELGIDIPIEIPASHPDAGRFLSDRPFSGRRIRPHFLRRHGARGDRIQRRRTQRVNWGHQPGPFPILVRKFHGEIPLSSILNKD</sequence>
<dbReference type="AlphaFoldDB" id="A0AAJ0FFV8"/>
<evidence type="ECO:0000313" key="2">
    <source>
        <dbReference type="Proteomes" id="UP001244011"/>
    </source>
</evidence>
<gene>
    <name evidence="1" type="ORF">QBC33DRAFT_120882</name>
</gene>
<keyword evidence="2" id="KW-1185">Reference proteome</keyword>
<evidence type="ECO:0000313" key="1">
    <source>
        <dbReference type="EMBL" id="KAK1765942.1"/>
    </source>
</evidence>
<name>A0AAJ0FFV8_9PEZI</name>
<reference evidence="1" key="1">
    <citation type="submission" date="2023-06" db="EMBL/GenBank/DDBJ databases">
        <title>Genome-scale phylogeny and comparative genomics of the fungal order Sordariales.</title>
        <authorList>
            <consortium name="Lawrence Berkeley National Laboratory"/>
            <person name="Hensen N."/>
            <person name="Bonometti L."/>
            <person name="Westerberg I."/>
            <person name="Brannstrom I.O."/>
            <person name="Guillou S."/>
            <person name="Cros-Aarteil S."/>
            <person name="Calhoun S."/>
            <person name="Haridas S."/>
            <person name="Kuo A."/>
            <person name="Mondo S."/>
            <person name="Pangilinan J."/>
            <person name="Riley R."/>
            <person name="Labutti K."/>
            <person name="Andreopoulos B."/>
            <person name="Lipzen A."/>
            <person name="Chen C."/>
            <person name="Yanf M."/>
            <person name="Daum C."/>
            <person name="Ng V."/>
            <person name="Clum A."/>
            <person name="Steindorff A."/>
            <person name="Ohm R."/>
            <person name="Martin F."/>
            <person name="Silar P."/>
            <person name="Natvig D."/>
            <person name="Lalanne C."/>
            <person name="Gautier V."/>
            <person name="Ament-Velasquez S.L."/>
            <person name="Kruys A."/>
            <person name="Hutchinson M.I."/>
            <person name="Powell A.J."/>
            <person name="Barry K."/>
            <person name="Miller A.N."/>
            <person name="Grigoriev I.V."/>
            <person name="Debuchy R."/>
            <person name="Gladieux P."/>
            <person name="Thoren M.H."/>
            <person name="Johannesson H."/>
        </authorList>
    </citation>
    <scope>NUCLEOTIDE SEQUENCE</scope>
    <source>
        <strain evidence="1">8032-3</strain>
    </source>
</reference>
<proteinExistence type="predicted"/>
<protein>
    <submittedName>
        <fullName evidence="1">Uncharacterized protein</fullName>
    </submittedName>
</protein>
<accession>A0AAJ0FFV8</accession>
<dbReference type="RefSeq" id="XP_060282155.1">
    <property type="nucleotide sequence ID" value="XM_060421984.1"/>
</dbReference>
<dbReference type="EMBL" id="MU839013">
    <property type="protein sequence ID" value="KAK1765942.1"/>
    <property type="molecule type" value="Genomic_DNA"/>
</dbReference>